<dbReference type="SUPFAM" id="SSF47565">
    <property type="entry name" value="Insect pheromone/odorant-binding proteins"/>
    <property type="match status" value="1"/>
</dbReference>
<dbReference type="Pfam" id="PF01395">
    <property type="entry name" value="PBP_GOBP"/>
    <property type="match status" value="1"/>
</dbReference>
<dbReference type="GO" id="GO:0005549">
    <property type="term" value="F:odorant binding"/>
    <property type="evidence" value="ECO:0007669"/>
    <property type="project" value="InterPro"/>
</dbReference>
<dbReference type="Proteomes" id="UP000801492">
    <property type="component" value="Unassembled WGS sequence"/>
</dbReference>
<dbReference type="CDD" id="cd23992">
    <property type="entry name" value="PBP_GOBP"/>
    <property type="match status" value="1"/>
</dbReference>
<dbReference type="InterPro" id="IPR036728">
    <property type="entry name" value="PBP_GOBP_sf"/>
</dbReference>
<evidence type="ECO:0000313" key="2">
    <source>
        <dbReference type="Proteomes" id="UP000801492"/>
    </source>
</evidence>
<keyword evidence="2" id="KW-1185">Reference proteome</keyword>
<dbReference type="InterPro" id="IPR006170">
    <property type="entry name" value="PBP/GOBP"/>
</dbReference>
<dbReference type="AlphaFoldDB" id="A0A8K0GFR7"/>
<feature type="non-terminal residue" evidence="1">
    <location>
        <position position="1"/>
    </location>
</feature>
<comment type="caution">
    <text evidence="1">The sequence shown here is derived from an EMBL/GenBank/DDBJ whole genome shotgun (WGS) entry which is preliminary data.</text>
</comment>
<proteinExistence type="predicted"/>
<dbReference type="EMBL" id="VTPC01004089">
    <property type="protein sequence ID" value="KAF2897526.1"/>
    <property type="molecule type" value="Genomic_DNA"/>
</dbReference>
<name>A0A8K0GFR7_IGNLU</name>
<dbReference type="OrthoDB" id="6595846at2759"/>
<evidence type="ECO:0000313" key="1">
    <source>
        <dbReference type="EMBL" id="KAF2897526.1"/>
    </source>
</evidence>
<dbReference type="Gene3D" id="1.10.238.20">
    <property type="entry name" value="Pheromone/general odorant binding protein domain"/>
    <property type="match status" value="1"/>
</dbReference>
<reference evidence="1" key="1">
    <citation type="submission" date="2019-08" db="EMBL/GenBank/DDBJ databases">
        <title>The genome of the North American firefly Photinus pyralis.</title>
        <authorList>
            <consortium name="Photinus pyralis genome working group"/>
            <person name="Fallon T.R."/>
            <person name="Sander Lower S.E."/>
            <person name="Weng J.-K."/>
        </authorList>
    </citation>
    <scope>NUCLEOTIDE SEQUENCE</scope>
    <source>
        <strain evidence="1">TRF0915ILg1</strain>
        <tissue evidence="1">Whole body</tissue>
    </source>
</reference>
<accession>A0A8K0GFR7</accession>
<sequence length="132" mass="14851">YKHNEIFCALLLFVGGGLWGKKYKLISPELMQQIKAHMMQLGGECKSAIACMNKKMGFQDASGKIDVDSTYAWLEKLKGLDAELYDKMKVVVDHCVAEVKDSPDECDTALDIFNCCKKEEKAVGLEQIDWHS</sequence>
<organism evidence="1 2">
    <name type="scientific">Ignelater luminosus</name>
    <name type="common">Cucubano</name>
    <name type="synonym">Pyrophorus luminosus</name>
    <dbReference type="NCBI Taxonomy" id="2038154"/>
    <lineage>
        <taxon>Eukaryota</taxon>
        <taxon>Metazoa</taxon>
        <taxon>Ecdysozoa</taxon>
        <taxon>Arthropoda</taxon>
        <taxon>Hexapoda</taxon>
        <taxon>Insecta</taxon>
        <taxon>Pterygota</taxon>
        <taxon>Neoptera</taxon>
        <taxon>Endopterygota</taxon>
        <taxon>Coleoptera</taxon>
        <taxon>Polyphaga</taxon>
        <taxon>Elateriformia</taxon>
        <taxon>Elateroidea</taxon>
        <taxon>Elateridae</taxon>
        <taxon>Agrypninae</taxon>
        <taxon>Pyrophorini</taxon>
        <taxon>Ignelater</taxon>
    </lineage>
</organism>
<gene>
    <name evidence="1" type="ORF">ILUMI_08648</name>
</gene>
<protein>
    <submittedName>
        <fullName evidence="1">Uncharacterized protein</fullName>
    </submittedName>
</protein>